<evidence type="ECO:0000256" key="2">
    <source>
        <dbReference type="ARBA" id="ARBA00006810"/>
    </source>
</evidence>
<feature type="transmembrane region" description="Helical" evidence="12">
    <location>
        <begin position="69"/>
        <end position="94"/>
    </location>
</feature>
<keyword evidence="3" id="KW-0813">Transport</keyword>
<dbReference type="SUPFAM" id="SSF81336">
    <property type="entry name" value="F1F0 ATP synthase subunit A"/>
    <property type="match status" value="1"/>
</dbReference>
<dbReference type="InterPro" id="IPR000568">
    <property type="entry name" value="ATP_synth_F0_asu"/>
</dbReference>
<evidence type="ECO:0000256" key="9">
    <source>
        <dbReference type="ARBA" id="ARBA00023136"/>
    </source>
</evidence>
<evidence type="ECO:0000256" key="4">
    <source>
        <dbReference type="ARBA" id="ARBA00022547"/>
    </source>
</evidence>
<evidence type="ECO:0000256" key="6">
    <source>
        <dbReference type="ARBA" id="ARBA00022781"/>
    </source>
</evidence>
<dbReference type="GO" id="GO:0005743">
    <property type="term" value="C:mitochondrial inner membrane"/>
    <property type="evidence" value="ECO:0007669"/>
    <property type="project" value="UniProtKB-SubCell"/>
</dbReference>
<gene>
    <name evidence="13" type="primary">atp6</name>
</gene>
<keyword evidence="7 12" id="KW-1133">Transmembrane helix</keyword>
<dbReference type="AlphaFoldDB" id="A0A8A5L8K3"/>
<feature type="transmembrane region" description="Helical" evidence="12">
    <location>
        <begin position="12"/>
        <end position="41"/>
    </location>
</feature>
<dbReference type="NCBIfam" id="TIGR01131">
    <property type="entry name" value="ATP_synt_6_or_A"/>
    <property type="match status" value="1"/>
</dbReference>
<proteinExistence type="inferred from homology"/>
<dbReference type="GO" id="GO:0045259">
    <property type="term" value="C:proton-transporting ATP synthase complex"/>
    <property type="evidence" value="ECO:0007669"/>
    <property type="project" value="UniProtKB-KW"/>
</dbReference>
<feature type="transmembrane region" description="Helical" evidence="12">
    <location>
        <begin position="101"/>
        <end position="121"/>
    </location>
</feature>
<dbReference type="Gene3D" id="1.20.120.220">
    <property type="entry name" value="ATP synthase, F0 complex, subunit A"/>
    <property type="match status" value="1"/>
</dbReference>
<keyword evidence="5 12" id="KW-0812">Transmembrane</keyword>
<dbReference type="PRINTS" id="PR00123">
    <property type="entry name" value="ATPASEA"/>
</dbReference>
<evidence type="ECO:0000256" key="11">
    <source>
        <dbReference type="RuleBase" id="RU004450"/>
    </source>
</evidence>
<keyword evidence="9 12" id="KW-0472">Membrane</keyword>
<keyword evidence="4" id="KW-0138">CF(0)</keyword>
<dbReference type="InterPro" id="IPR035908">
    <property type="entry name" value="F0_ATP_A_sf"/>
</dbReference>
<dbReference type="CDD" id="cd00310">
    <property type="entry name" value="ATP-synt_Fo_a_6"/>
    <property type="match status" value="1"/>
</dbReference>
<name>A0A8A5L8K3_9NEOP</name>
<dbReference type="Pfam" id="PF00119">
    <property type="entry name" value="ATP-synt_A"/>
    <property type="match status" value="1"/>
</dbReference>
<feature type="transmembrane region" description="Helical" evidence="12">
    <location>
        <begin position="127"/>
        <end position="147"/>
    </location>
</feature>
<sequence>MLMNLFSSFDPFCMFLGLTIGLNWMSSLCGFLYLPYLFWIFPTRFSSLFNLIMSSLSKEFKLVISGEKIGGYFLFNSLFLCLFFNNFLGLFPYIFTSSSHLVFTLSFSLVLWLSFMIFGWVNNTNAMFTHLVPLGTPFILMPFMVIIESISNIIRSGTLAVRLTANMISGHLLLTLLGNQGSNLSVLLCSFLLITQLALLILEFSVSIIQSYVFSILSSLYSSESNAH</sequence>
<evidence type="ECO:0000313" key="13">
    <source>
        <dbReference type="EMBL" id="QTF76109.1"/>
    </source>
</evidence>
<geneLocation type="mitochondrion" evidence="13"/>
<evidence type="ECO:0000256" key="10">
    <source>
        <dbReference type="ARBA" id="ARBA00023310"/>
    </source>
</evidence>
<dbReference type="PANTHER" id="PTHR11410">
    <property type="entry name" value="ATP SYNTHASE SUBUNIT A"/>
    <property type="match status" value="1"/>
</dbReference>
<evidence type="ECO:0000256" key="12">
    <source>
        <dbReference type="SAM" id="Phobius"/>
    </source>
</evidence>
<evidence type="ECO:0000256" key="5">
    <source>
        <dbReference type="ARBA" id="ARBA00022692"/>
    </source>
</evidence>
<dbReference type="InterPro" id="IPR045083">
    <property type="entry name" value="ATP_synth_F0_asu_bact/mt"/>
</dbReference>
<dbReference type="InterPro" id="IPR023011">
    <property type="entry name" value="ATP_synth_F0_asu_AS"/>
</dbReference>
<dbReference type="PROSITE" id="PS00449">
    <property type="entry name" value="ATPASE_A"/>
    <property type="match status" value="1"/>
</dbReference>
<comment type="similarity">
    <text evidence="2">Belongs to the ATPase A chain family.</text>
</comment>
<comment type="subcellular location">
    <subcellularLocation>
        <location evidence="1">Membrane</location>
        <topology evidence="1">Multi-pass membrane protein</topology>
    </subcellularLocation>
    <subcellularLocation>
        <location evidence="11">Mitochondrion inner membrane</location>
        <topology evidence="11">Multi-pass membrane protein</topology>
    </subcellularLocation>
</comment>
<dbReference type="PANTHER" id="PTHR11410:SF0">
    <property type="entry name" value="ATP SYNTHASE SUBUNIT A"/>
    <property type="match status" value="1"/>
</dbReference>
<evidence type="ECO:0000256" key="8">
    <source>
        <dbReference type="ARBA" id="ARBA00023065"/>
    </source>
</evidence>
<organism evidence="13">
    <name type="scientific">Holarthrothrips indicus</name>
    <dbReference type="NCBI Taxonomy" id="1965675"/>
    <lineage>
        <taxon>Eukaryota</taxon>
        <taxon>Metazoa</taxon>
        <taxon>Ecdysozoa</taxon>
        <taxon>Arthropoda</taxon>
        <taxon>Hexapoda</taxon>
        <taxon>Insecta</taxon>
        <taxon>Pterygota</taxon>
        <taxon>Neoptera</taxon>
        <taxon>Paraneoptera</taxon>
        <taxon>Thysanoptera</taxon>
        <taxon>Terebrantia</taxon>
        <taxon>Aeolothripoidea</taxon>
        <taxon>Stenurothripidae</taxon>
        <taxon>Holarthrothrips</taxon>
    </lineage>
</organism>
<accession>A0A8A5L8K3</accession>
<keyword evidence="10" id="KW-0066">ATP synthesis</keyword>
<evidence type="ECO:0000256" key="7">
    <source>
        <dbReference type="ARBA" id="ARBA00022989"/>
    </source>
</evidence>
<evidence type="ECO:0000256" key="3">
    <source>
        <dbReference type="ARBA" id="ARBA00022448"/>
    </source>
</evidence>
<protein>
    <recommendedName>
        <fullName evidence="11">ATP synthase subunit a</fullName>
    </recommendedName>
</protein>
<dbReference type="EMBL" id="MN072397">
    <property type="protein sequence ID" value="QTF76109.1"/>
    <property type="molecule type" value="Genomic_DNA"/>
</dbReference>
<keyword evidence="8" id="KW-0406">Ion transport</keyword>
<evidence type="ECO:0000256" key="1">
    <source>
        <dbReference type="ARBA" id="ARBA00004141"/>
    </source>
</evidence>
<keyword evidence="6" id="KW-0375">Hydrogen ion transport</keyword>
<feature type="transmembrane region" description="Helical" evidence="12">
    <location>
        <begin position="184"/>
        <end position="202"/>
    </location>
</feature>
<reference evidence="13" key="1">
    <citation type="journal article" name="Sci. Rep.">
        <title>Rearrangement and evolution of mitochondrial genomes in Thysanoptera (Insecta).</title>
        <authorList>
            <person name="Tyagi K."/>
            <person name="Chakraborty R."/>
            <person name="Cameron S.L."/>
            <person name="Sweet A.D."/>
            <person name="Chandra K."/>
            <person name="Kumar V."/>
        </authorList>
    </citation>
    <scope>NUCLEOTIDE SEQUENCE</scope>
</reference>
<dbReference type="GO" id="GO:0046933">
    <property type="term" value="F:proton-transporting ATP synthase activity, rotational mechanism"/>
    <property type="evidence" value="ECO:0007669"/>
    <property type="project" value="TreeGrafter"/>
</dbReference>
<keyword evidence="13" id="KW-0496">Mitochondrion</keyword>